<dbReference type="InterPro" id="IPR001320">
    <property type="entry name" value="Iontro_rcpt_C"/>
</dbReference>
<sequence length="274" mass="29881">MTKGGFTLKGPIRNLLTVAGAIALSLSIAAGTARADLVDDIVQRGTLRVAVQTQGPPISFVNKEGKRTGFAVEIARRLANDMGVELKLMSYEWKGLIPALLSNKADMIAADMTPSVQRSLKISFTEPVFFEKVVAFTTAGSGITNMSDINAENVAVAATQGSTHYQIAQEKFPKAEVKEYAGGGPAVAHAVAAGRAEVGVNNSGSVRGFLREYTDLRRIEGTLRRDPLSFAVRPENTHMMQVLNNYITLLKVRGQLEDIRAYWWNSDAWRQDHM</sequence>
<dbReference type="Gene3D" id="3.40.190.10">
    <property type="entry name" value="Periplasmic binding protein-like II"/>
    <property type="match status" value="2"/>
</dbReference>
<gene>
    <name evidence="5" type="ORF">CKO28_21425</name>
</gene>
<dbReference type="EMBL" id="NRRL01000102">
    <property type="protein sequence ID" value="MBK1670585.1"/>
    <property type="molecule type" value="Genomic_DNA"/>
</dbReference>
<protein>
    <recommendedName>
        <fullName evidence="7">Amino acid ABC transporter substrate-binding protein</fullName>
    </recommendedName>
</protein>
<organism evidence="5 6">
    <name type="scientific">Rhodovibrio sodomensis</name>
    <dbReference type="NCBI Taxonomy" id="1088"/>
    <lineage>
        <taxon>Bacteria</taxon>
        <taxon>Pseudomonadati</taxon>
        <taxon>Pseudomonadota</taxon>
        <taxon>Alphaproteobacteria</taxon>
        <taxon>Rhodospirillales</taxon>
        <taxon>Rhodovibrionaceae</taxon>
        <taxon>Rhodovibrio</taxon>
    </lineage>
</organism>
<dbReference type="PANTHER" id="PTHR35936:SF38">
    <property type="entry name" value="GLUTAMINE-BINDING PERIPLASMIC PROTEIN"/>
    <property type="match status" value="1"/>
</dbReference>
<feature type="domain" description="Ionotropic glutamate receptor C-terminal" evidence="4">
    <location>
        <begin position="46"/>
        <end position="266"/>
    </location>
</feature>
<dbReference type="InterPro" id="IPR001638">
    <property type="entry name" value="Solute-binding_3/MltF_N"/>
</dbReference>
<dbReference type="SMART" id="SM00079">
    <property type="entry name" value="PBPe"/>
    <property type="match status" value="1"/>
</dbReference>
<accession>A0ABS1DJB7</accession>
<keyword evidence="6" id="KW-1185">Reference proteome</keyword>
<evidence type="ECO:0000313" key="6">
    <source>
        <dbReference type="Proteomes" id="UP001296873"/>
    </source>
</evidence>
<dbReference type="CDD" id="cd13530">
    <property type="entry name" value="PBP2_peptides_like"/>
    <property type="match status" value="1"/>
</dbReference>
<reference evidence="5 6" key="1">
    <citation type="journal article" date="2020" name="Microorganisms">
        <title>Osmotic Adaptation and Compatible Solute Biosynthesis of Phototrophic Bacteria as Revealed from Genome Analyses.</title>
        <authorList>
            <person name="Imhoff J.F."/>
            <person name="Rahn T."/>
            <person name="Kunzel S."/>
            <person name="Keller A."/>
            <person name="Neulinger S.C."/>
        </authorList>
    </citation>
    <scope>NUCLEOTIDE SEQUENCE [LARGE SCALE GENOMIC DNA]</scope>
    <source>
        <strain evidence="5 6">DSM 9895</strain>
    </source>
</reference>
<comment type="caution">
    <text evidence="5">The sequence shown here is derived from an EMBL/GenBank/DDBJ whole genome shotgun (WGS) entry which is preliminary data.</text>
</comment>
<evidence type="ECO:0008006" key="7">
    <source>
        <dbReference type="Google" id="ProtNLM"/>
    </source>
</evidence>
<feature type="signal peptide" evidence="2">
    <location>
        <begin position="1"/>
        <end position="35"/>
    </location>
</feature>
<evidence type="ECO:0000313" key="5">
    <source>
        <dbReference type="EMBL" id="MBK1670585.1"/>
    </source>
</evidence>
<name>A0ABS1DJB7_9PROT</name>
<evidence type="ECO:0000259" key="4">
    <source>
        <dbReference type="SMART" id="SM00079"/>
    </source>
</evidence>
<proteinExistence type="predicted"/>
<evidence type="ECO:0000259" key="3">
    <source>
        <dbReference type="SMART" id="SM00062"/>
    </source>
</evidence>
<dbReference type="PANTHER" id="PTHR35936">
    <property type="entry name" value="MEMBRANE-BOUND LYTIC MUREIN TRANSGLYCOSYLASE F"/>
    <property type="match status" value="1"/>
</dbReference>
<dbReference type="Pfam" id="PF00497">
    <property type="entry name" value="SBP_bac_3"/>
    <property type="match status" value="1"/>
</dbReference>
<evidence type="ECO:0000256" key="2">
    <source>
        <dbReference type="SAM" id="SignalP"/>
    </source>
</evidence>
<feature type="domain" description="Solute-binding protein family 3/N-terminal" evidence="3">
    <location>
        <begin position="46"/>
        <end position="267"/>
    </location>
</feature>
<keyword evidence="1 2" id="KW-0732">Signal</keyword>
<dbReference type="Proteomes" id="UP001296873">
    <property type="component" value="Unassembled WGS sequence"/>
</dbReference>
<dbReference type="SUPFAM" id="SSF53850">
    <property type="entry name" value="Periplasmic binding protein-like II"/>
    <property type="match status" value="1"/>
</dbReference>
<evidence type="ECO:0000256" key="1">
    <source>
        <dbReference type="ARBA" id="ARBA00022729"/>
    </source>
</evidence>
<dbReference type="SMART" id="SM00062">
    <property type="entry name" value="PBPb"/>
    <property type="match status" value="1"/>
</dbReference>
<feature type="chain" id="PRO_5045873835" description="Amino acid ABC transporter substrate-binding protein" evidence="2">
    <location>
        <begin position="36"/>
        <end position="274"/>
    </location>
</feature>